<evidence type="ECO:0000313" key="8">
    <source>
        <dbReference type="Proteomes" id="UP000183982"/>
    </source>
</evidence>
<accession>A0A1M6JGN6</accession>
<feature type="signal peptide" evidence="5">
    <location>
        <begin position="1"/>
        <end position="18"/>
    </location>
</feature>
<keyword evidence="8" id="KW-1185">Reference proteome</keyword>
<dbReference type="Proteomes" id="UP000183982">
    <property type="component" value="Unassembled WGS sequence"/>
</dbReference>
<keyword evidence="3" id="KW-0998">Cell outer membrane</keyword>
<evidence type="ECO:0000256" key="3">
    <source>
        <dbReference type="ARBA" id="ARBA00023237"/>
    </source>
</evidence>
<evidence type="ECO:0000313" key="7">
    <source>
        <dbReference type="EMBL" id="SHJ45762.1"/>
    </source>
</evidence>
<dbReference type="InterPro" id="IPR006665">
    <property type="entry name" value="OmpA-like"/>
</dbReference>
<dbReference type="PANTHER" id="PTHR30329:SF21">
    <property type="entry name" value="LIPOPROTEIN YIAD-RELATED"/>
    <property type="match status" value="1"/>
</dbReference>
<comment type="subcellular location">
    <subcellularLocation>
        <location evidence="1">Cell outer membrane</location>
    </subcellularLocation>
</comment>
<dbReference type="InterPro" id="IPR050330">
    <property type="entry name" value="Bact_OuterMem_StrucFunc"/>
</dbReference>
<dbReference type="OrthoDB" id="9792021at2"/>
<dbReference type="PROSITE" id="PS51123">
    <property type="entry name" value="OMPA_2"/>
    <property type="match status" value="1"/>
</dbReference>
<organism evidence="7 8">
    <name type="scientific">Shimia gijangensis</name>
    <dbReference type="NCBI Taxonomy" id="1470563"/>
    <lineage>
        <taxon>Bacteria</taxon>
        <taxon>Pseudomonadati</taxon>
        <taxon>Pseudomonadota</taxon>
        <taxon>Alphaproteobacteria</taxon>
        <taxon>Rhodobacterales</taxon>
        <taxon>Roseobacteraceae</taxon>
    </lineage>
</organism>
<evidence type="ECO:0000256" key="5">
    <source>
        <dbReference type="SAM" id="SignalP"/>
    </source>
</evidence>
<proteinExistence type="predicted"/>
<feature type="chain" id="PRO_5012951852" evidence="5">
    <location>
        <begin position="19"/>
        <end position="321"/>
    </location>
</feature>
<evidence type="ECO:0000256" key="2">
    <source>
        <dbReference type="ARBA" id="ARBA00023136"/>
    </source>
</evidence>
<dbReference type="InterPro" id="IPR036737">
    <property type="entry name" value="OmpA-like_sf"/>
</dbReference>
<dbReference type="PANTHER" id="PTHR30329">
    <property type="entry name" value="STATOR ELEMENT OF FLAGELLAR MOTOR COMPLEX"/>
    <property type="match status" value="1"/>
</dbReference>
<dbReference type="AlphaFoldDB" id="A0A1M6JGN6"/>
<name>A0A1M6JGN6_9RHOB</name>
<dbReference type="Pfam" id="PF00691">
    <property type="entry name" value="OmpA"/>
    <property type="match status" value="1"/>
</dbReference>
<dbReference type="GO" id="GO:0009279">
    <property type="term" value="C:cell outer membrane"/>
    <property type="evidence" value="ECO:0007669"/>
    <property type="project" value="UniProtKB-SubCell"/>
</dbReference>
<gene>
    <name evidence="7" type="ORF">SAMN05444000_10915</name>
</gene>
<dbReference type="STRING" id="1470563.SAMN05444000_10915"/>
<dbReference type="RefSeq" id="WP_073251883.1">
    <property type="nucleotide sequence ID" value="NZ_FQZQ01000009.1"/>
</dbReference>
<sequence>MIFRTAIALAVLPQLALAFEPALPTGARQVALEDRPRTAYELPIGPFRNGALPSERYLGLVQLRSWRMEEKTSALTEISAELARQLVSEGYEIVFRCETEDCGGFDFRFNTLVLPPPEMFVDLSSFRFLSARRETDQGTEAVSLFLSRTSRAAILQAVCVTPMERVTLTIDPEPKTDALLVPTLVTPPSNSGALSADTIGDLLIAQGHLILEDLTFDTGSANLTDGNYKTLNALADWLLQDENRKVALVGHTDSQGALDSNVELSRNRAKSVQAHLTDTYKVPQAQLDAQGIGYLSPIASNAGKEGRDANRRVEVVLLSGS</sequence>
<dbReference type="SUPFAM" id="SSF103088">
    <property type="entry name" value="OmpA-like"/>
    <property type="match status" value="1"/>
</dbReference>
<protein>
    <submittedName>
        <fullName evidence="7">OmpA-OmpF porin, OOP family</fullName>
    </submittedName>
</protein>
<evidence type="ECO:0000256" key="4">
    <source>
        <dbReference type="PROSITE-ProRule" id="PRU00473"/>
    </source>
</evidence>
<feature type="domain" description="OmpA-like" evidence="6">
    <location>
        <begin position="203"/>
        <end position="321"/>
    </location>
</feature>
<evidence type="ECO:0000256" key="1">
    <source>
        <dbReference type="ARBA" id="ARBA00004442"/>
    </source>
</evidence>
<dbReference type="InterPro" id="IPR006664">
    <property type="entry name" value="OMP_bac"/>
</dbReference>
<keyword evidence="5" id="KW-0732">Signal</keyword>
<dbReference type="CDD" id="cd07185">
    <property type="entry name" value="OmpA_C-like"/>
    <property type="match status" value="1"/>
</dbReference>
<dbReference type="EMBL" id="FQZQ01000009">
    <property type="protein sequence ID" value="SHJ45762.1"/>
    <property type="molecule type" value="Genomic_DNA"/>
</dbReference>
<reference evidence="8" key="1">
    <citation type="submission" date="2016-11" db="EMBL/GenBank/DDBJ databases">
        <authorList>
            <person name="Varghese N."/>
            <person name="Submissions S."/>
        </authorList>
    </citation>
    <scope>NUCLEOTIDE SEQUENCE [LARGE SCALE GENOMIC DNA]</scope>
    <source>
        <strain evidence="8">DSM 100564</strain>
    </source>
</reference>
<evidence type="ECO:0000259" key="6">
    <source>
        <dbReference type="PROSITE" id="PS51123"/>
    </source>
</evidence>
<dbReference type="Gene3D" id="3.30.1330.60">
    <property type="entry name" value="OmpA-like domain"/>
    <property type="match status" value="1"/>
</dbReference>
<dbReference type="PRINTS" id="PR01021">
    <property type="entry name" value="OMPADOMAIN"/>
</dbReference>
<keyword evidence="2 4" id="KW-0472">Membrane</keyword>